<accession>I0YPC6</accession>
<sequence length="807" mass="86493">MLIGLPLVLPLLALYASRRRESLKVEAGLRDVRESWSVVFQQFDRHEEEKVQKLQEAFQLWREDLQKQLPSGKLKNIESKLAALEGSILSAGRSAQSAARNVEVASSSMAETTARQMKELGARLVKDLQQDLQAKSAPSQGLDALVSRLEGIESSLQGLEEGQVQGMRRLAQGIMSAVEEAEASLQSTMQSDARRSSDALQRLPALLAAALPVTDVTPLQNGAGRAQPPAVAQIAPVDRAWLQGVLEKSLQLAAERVLEKQQERAGTAVPALLADEQWDALGKRLRGIEQSVQDLMEGSGGEDVPTREEALVTEMAALRNDVSTALDSIRGSTGEVNPEVAPLLSSINDSLEALRSQVEVPLAAAGTSDEQSRSLSVALQPIQTALAELQISQASLQQALHSTADTSSGTSPSTVSVEEAARRAAKEVLREFSAQTPDVAELRETISATLEAVRKLEAATMERISTLAASMQTLPTSSLSVGGLEGVISPGGSLNAVAGPDAPPKGYKGNPSDTREDAFLRMQLPKINGVSAQEPVDGDRDPYSSPREEYRGAASNGASQSAEAELGDTEEQLEALVQEGKQLLREGRQLTKAGYDLGGADLALQDAMACFEEAAQIDTASIKVQGNWGNALMAYGVLKKRYLSELQESPPPRSYEESAAARAAEEQLTGEAEAALVAAGQKFRAVAERDQDDTRALGNWGRALCVRAELARDPEVACALYEAAVAKFEAVLEVDPGNRAVLRNCAFALFDLARLQPDPTSRAARQLLEDAARYMEDVLTINGGDEDAAIALDQCRDELDQVRAVRR</sequence>
<dbReference type="InterPro" id="IPR011990">
    <property type="entry name" value="TPR-like_helical_dom_sf"/>
</dbReference>
<proteinExistence type="predicted"/>
<evidence type="ECO:0000313" key="3">
    <source>
        <dbReference type="EMBL" id="EIE20245.1"/>
    </source>
</evidence>
<reference evidence="3 4" key="1">
    <citation type="journal article" date="2012" name="Genome Biol.">
        <title>The genome of the polar eukaryotic microalga coccomyxa subellipsoidea reveals traits of cold adaptation.</title>
        <authorList>
            <person name="Blanc G."/>
            <person name="Agarkova I."/>
            <person name="Grimwood J."/>
            <person name="Kuo A."/>
            <person name="Brueggeman A."/>
            <person name="Dunigan D."/>
            <person name="Gurnon J."/>
            <person name="Ladunga I."/>
            <person name="Lindquist E."/>
            <person name="Lucas S."/>
            <person name="Pangilinan J."/>
            <person name="Proschold T."/>
            <person name="Salamov A."/>
            <person name="Schmutz J."/>
            <person name="Weeks D."/>
            <person name="Yamada T."/>
            <person name="Claverie J.M."/>
            <person name="Grigoriev I."/>
            <person name="Van Etten J."/>
            <person name="Lomsadze A."/>
            <person name="Borodovsky M."/>
        </authorList>
    </citation>
    <scope>NUCLEOTIDE SEQUENCE [LARGE SCALE GENOMIC DNA]</scope>
    <source>
        <strain evidence="3 4">C-169</strain>
    </source>
</reference>
<evidence type="ECO:0000256" key="2">
    <source>
        <dbReference type="SAM" id="SignalP"/>
    </source>
</evidence>
<dbReference type="KEGG" id="csl:COCSUDRAFT_44178"/>
<dbReference type="RefSeq" id="XP_005644789.1">
    <property type="nucleotide sequence ID" value="XM_005644732.1"/>
</dbReference>
<name>I0YPC6_COCSC</name>
<keyword evidence="4" id="KW-1185">Reference proteome</keyword>
<feature type="chain" id="PRO_5003636525" description="TPR-like protein" evidence="2">
    <location>
        <begin position="17"/>
        <end position="807"/>
    </location>
</feature>
<feature type="signal peptide" evidence="2">
    <location>
        <begin position="1"/>
        <end position="16"/>
    </location>
</feature>
<organism evidence="3 4">
    <name type="scientific">Coccomyxa subellipsoidea (strain C-169)</name>
    <name type="common">Green microalga</name>
    <dbReference type="NCBI Taxonomy" id="574566"/>
    <lineage>
        <taxon>Eukaryota</taxon>
        <taxon>Viridiplantae</taxon>
        <taxon>Chlorophyta</taxon>
        <taxon>core chlorophytes</taxon>
        <taxon>Trebouxiophyceae</taxon>
        <taxon>Trebouxiophyceae incertae sedis</taxon>
        <taxon>Coccomyxaceae</taxon>
        <taxon>Coccomyxa</taxon>
        <taxon>Coccomyxa subellipsoidea</taxon>
    </lineage>
</organism>
<feature type="compositionally biased region" description="Basic and acidic residues" evidence="1">
    <location>
        <begin position="537"/>
        <end position="551"/>
    </location>
</feature>
<dbReference type="STRING" id="574566.I0YPC6"/>
<dbReference type="GeneID" id="17038221"/>
<evidence type="ECO:0008006" key="5">
    <source>
        <dbReference type="Google" id="ProtNLM"/>
    </source>
</evidence>
<feature type="region of interest" description="Disordered" evidence="1">
    <location>
        <begin position="526"/>
        <end position="569"/>
    </location>
</feature>
<dbReference type="OrthoDB" id="515918at2759"/>
<gene>
    <name evidence="3" type="ORF">COCSUDRAFT_44178</name>
</gene>
<evidence type="ECO:0000256" key="1">
    <source>
        <dbReference type="SAM" id="MobiDB-lite"/>
    </source>
</evidence>
<dbReference type="Gene3D" id="1.25.40.10">
    <property type="entry name" value="Tetratricopeptide repeat domain"/>
    <property type="match status" value="1"/>
</dbReference>
<dbReference type="AlphaFoldDB" id="I0YPC6"/>
<dbReference type="SUPFAM" id="SSF48452">
    <property type="entry name" value="TPR-like"/>
    <property type="match status" value="1"/>
</dbReference>
<dbReference type="PANTHER" id="PTHR36888:SF2">
    <property type="entry name" value="TETRATRICOPEPTIDE REPEAT (TPR)-LIKE SUPERFAMILY PROTEIN"/>
    <property type="match status" value="1"/>
</dbReference>
<dbReference type="EMBL" id="AGSI01000016">
    <property type="protein sequence ID" value="EIE20245.1"/>
    <property type="molecule type" value="Genomic_DNA"/>
</dbReference>
<comment type="caution">
    <text evidence="3">The sequence shown here is derived from an EMBL/GenBank/DDBJ whole genome shotgun (WGS) entry which is preliminary data.</text>
</comment>
<evidence type="ECO:0000313" key="4">
    <source>
        <dbReference type="Proteomes" id="UP000007264"/>
    </source>
</evidence>
<dbReference type="Proteomes" id="UP000007264">
    <property type="component" value="Unassembled WGS sequence"/>
</dbReference>
<keyword evidence="2" id="KW-0732">Signal</keyword>
<dbReference type="PANTHER" id="PTHR36888">
    <property type="entry name" value="TETRATRICOPEPTIDE-LIKE HELICAL DOMAIN-CONTAINING PROTEIN-RELATED"/>
    <property type="match status" value="1"/>
</dbReference>
<protein>
    <recommendedName>
        <fullName evidence="5">TPR-like protein</fullName>
    </recommendedName>
</protein>
<dbReference type="eggNOG" id="ENOG502QVKT">
    <property type="taxonomic scope" value="Eukaryota"/>
</dbReference>